<evidence type="ECO:0000313" key="2">
    <source>
        <dbReference type="EMBL" id="OQE13669.1"/>
    </source>
</evidence>
<feature type="region of interest" description="Disordered" evidence="1">
    <location>
        <begin position="129"/>
        <end position="151"/>
    </location>
</feature>
<evidence type="ECO:0000313" key="3">
    <source>
        <dbReference type="Proteomes" id="UP000191285"/>
    </source>
</evidence>
<gene>
    <name evidence="2" type="ORF">PENSTE_c049G05774</name>
</gene>
<accession>A0A1V6SIV4</accession>
<reference evidence="3" key="1">
    <citation type="journal article" date="2017" name="Nat. Microbiol.">
        <title>Global analysis of biosynthetic gene clusters reveals vast potential of secondary metabolite production in Penicillium species.</title>
        <authorList>
            <person name="Nielsen J.C."/>
            <person name="Grijseels S."/>
            <person name="Prigent S."/>
            <person name="Ji B."/>
            <person name="Dainat J."/>
            <person name="Nielsen K.F."/>
            <person name="Frisvad J.C."/>
            <person name="Workman M."/>
            <person name="Nielsen J."/>
        </authorList>
    </citation>
    <scope>NUCLEOTIDE SEQUENCE [LARGE SCALE GENOMIC DNA]</scope>
    <source>
        <strain evidence="3">IBT 24891</strain>
    </source>
</reference>
<name>A0A1V6SIV4_9EURO</name>
<evidence type="ECO:0000256" key="1">
    <source>
        <dbReference type="SAM" id="MobiDB-lite"/>
    </source>
</evidence>
<keyword evidence="3" id="KW-1185">Reference proteome</keyword>
<sequence length="151" mass="17199">MAGDFARRSTSTNRSANYRKEDRERFCVLRHRLCRENAKHQQRIWREHAEEATSDINSFWRLAKAAHKQEQRFSFAPTLHSNDREYTTATKEAALLRQTLFAPAPNADLSDIDAYVSATVNAAVNTSPTPALAPLPKPKTHGTLSLFRPHR</sequence>
<protein>
    <submittedName>
        <fullName evidence="2">Uncharacterized protein</fullName>
    </submittedName>
</protein>
<comment type="caution">
    <text evidence="2">The sequence shown here is derived from an EMBL/GenBank/DDBJ whole genome shotgun (WGS) entry which is preliminary data.</text>
</comment>
<dbReference type="Proteomes" id="UP000191285">
    <property type="component" value="Unassembled WGS sequence"/>
</dbReference>
<dbReference type="AlphaFoldDB" id="A0A1V6SIV4"/>
<dbReference type="EMBL" id="MLKD01000049">
    <property type="protein sequence ID" value="OQE13669.1"/>
    <property type="molecule type" value="Genomic_DNA"/>
</dbReference>
<organism evidence="2 3">
    <name type="scientific">Penicillium steckii</name>
    <dbReference type="NCBI Taxonomy" id="303698"/>
    <lineage>
        <taxon>Eukaryota</taxon>
        <taxon>Fungi</taxon>
        <taxon>Dikarya</taxon>
        <taxon>Ascomycota</taxon>
        <taxon>Pezizomycotina</taxon>
        <taxon>Eurotiomycetes</taxon>
        <taxon>Eurotiomycetidae</taxon>
        <taxon>Eurotiales</taxon>
        <taxon>Aspergillaceae</taxon>
        <taxon>Penicillium</taxon>
    </lineage>
</organism>
<proteinExistence type="predicted"/>